<dbReference type="GO" id="GO:0009252">
    <property type="term" value="P:peptidoglycan biosynthetic process"/>
    <property type="evidence" value="ECO:0007669"/>
    <property type="project" value="UniProtKB-UniPathway"/>
</dbReference>
<dbReference type="EMBL" id="JXDI01000003">
    <property type="protein sequence ID" value="KAF2406640.1"/>
    <property type="molecule type" value="Genomic_DNA"/>
</dbReference>
<evidence type="ECO:0000256" key="6">
    <source>
        <dbReference type="ARBA" id="ARBA00022670"/>
    </source>
</evidence>
<organism evidence="19 20">
    <name type="scientific">Pseudomonas antarctica</name>
    <dbReference type="NCBI Taxonomy" id="219572"/>
    <lineage>
        <taxon>Bacteria</taxon>
        <taxon>Pseudomonadati</taxon>
        <taxon>Pseudomonadota</taxon>
        <taxon>Gammaproteobacteria</taxon>
        <taxon>Pseudomonadales</taxon>
        <taxon>Pseudomonadaceae</taxon>
        <taxon>Pseudomonas</taxon>
    </lineage>
</organism>
<keyword evidence="10" id="KW-0573">Peptidoglycan synthesis</keyword>
<dbReference type="EC" id="3.4.16.4" evidence="4"/>
<evidence type="ECO:0000256" key="5">
    <source>
        <dbReference type="ARBA" id="ARBA00022645"/>
    </source>
</evidence>
<dbReference type="EMBL" id="LT629704">
    <property type="protein sequence ID" value="SDN49005.1"/>
    <property type="molecule type" value="Genomic_DNA"/>
</dbReference>
<protein>
    <recommendedName>
        <fullName evidence="4">serine-type D-Ala-D-Ala carboxypeptidase</fullName>
        <ecNumber evidence="4">3.4.16.4</ecNumber>
    </recommendedName>
</protein>
<evidence type="ECO:0000313" key="20">
    <source>
        <dbReference type="Proteomes" id="UP000182470"/>
    </source>
</evidence>
<feature type="active site" description="Acyl-ester intermediate" evidence="13">
    <location>
        <position position="71"/>
    </location>
</feature>
<dbReference type="InterPro" id="IPR012907">
    <property type="entry name" value="Peptidase_S11_C"/>
</dbReference>
<evidence type="ECO:0000256" key="13">
    <source>
        <dbReference type="PIRSR" id="PIRSR618044-1"/>
    </source>
</evidence>
<dbReference type="InterPro" id="IPR037167">
    <property type="entry name" value="Peptidase_S11_C_sf"/>
</dbReference>
<dbReference type="InterPro" id="IPR018044">
    <property type="entry name" value="Peptidase_S11"/>
</dbReference>
<dbReference type="InterPro" id="IPR015956">
    <property type="entry name" value="Peniciliin-bd_prot_C_sf"/>
</dbReference>
<evidence type="ECO:0000313" key="21">
    <source>
        <dbReference type="Proteomes" id="UP000748067"/>
    </source>
</evidence>
<gene>
    <name evidence="18" type="primary">dacC_3</name>
    <name evidence="18" type="ORF">PSAN_48160</name>
    <name evidence="19" type="ORF">SAMN04490179_4476</name>
</gene>
<evidence type="ECO:0000256" key="2">
    <source>
        <dbReference type="ARBA" id="ARBA00004752"/>
    </source>
</evidence>
<evidence type="ECO:0000256" key="14">
    <source>
        <dbReference type="PIRSR" id="PIRSR618044-2"/>
    </source>
</evidence>
<keyword evidence="21" id="KW-1185">Reference proteome</keyword>
<evidence type="ECO:0000256" key="8">
    <source>
        <dbReference type="ARBA" id="ARBA00022801"/>
    </source>
</evidence>
<evidence type="ECO:0000256" key="12">
    <source>
        <dbReference type="ARBA" id="ARBA00034000"/>
    </source>
</evidence>
<dbReference type="AlphaFoldDB" id="A0A1H0BTV2"/>
<keyword evidence="9" id="KW-0133">Cell shape</keyword>
<evidence type="ECO:0000259" key="17">
    <source>
        <dbReference type="SMART" id="SM00936"/>
    </source>
</evidence>
<keyword evidence="6" id="KW-0645">Protease</keyword>
<dbReference type="GO" id="GO:0006508">
    <property type="term" value="P:proteolysis"/>
    <property type="evidence" value="ECO:0007669"/>
    <property type="project" value="UniProtKB-KW"/>
</dbReference>
<keyword evidence="11" id="KW-0961">Cell wall biogenesis/degradation</keyword>
<dbReference type="SUPFAM" id="SSF69189">
    <property type="entry name" value="Penicillin-binding protein associated domain"/>
    <property type="match status" value="1"/>
</dbReference>
<evidence type="ECO:0000256" key="15">
    <source>
        <dbReference type="RuleBase" id="RU004016"/>
    </source>
</evidence>
<dbReference type="InterPro" id="IPR001967">
    <property type="entry name" value="Peptidase_S11_N"/>
</dbReference>
<dbReference type="Gene3D" id="3.40.710.10">
    <property type="entry name" value="DD-peptidase/beta-lactamase superfamily"/>
    <property type="match status" value="1"/>
</dbReference>
<reference evidence="18 21" key="1">
    <citation type="submission" date="2015-01" db="EMBL/GenBank/DDBJ databases">
        <title>Genome Sequence of Pseudomonas antarctica CMS 35.</title>
        <authorList>
            <person name="Voget S."/>
            <person name="Chow J."/>
            <person name="Daniel R."/>
            <person name="Streit W."/>
        </authorList>
    </citation>
    <scope>NUCLEOTIDE SEQUENCE [LARGE SCALE GENOMIC DNA]</scope>
    <source>
        <strain evidence="18 21">CMS 35</strain>
    </source>
</reference>
<feature type="binding site" evidence="14">
    <location>
        <position position="233"/>
    </location>
    <ligand>
        <name>substrate</name>
    </ligand>
</feature>
<evidence type="ECO:0000313" key="18">
    <source>
        <dbReference type="EMBL" id="KAF2406640.1"/>
    </source>
</evidence>
<feature type="domain" description="Peptidase S11 D-Ala-D-Ala carboxypeptidase A C-terminal" evidence="17">
    <location>
        <begin position="283"/>
        <end position="373"/>
    </location>
</feature>
<dbReference type="PRINTS" id="PR00725">
    <property type="entry name" value="DADACBPTASE1"/>
</dbReference>
<sequence>MKYLLFLRVLTVLCVTPPLLWANAALAANATLGAMIPAAPKLGADAWILIDAATNKVITSHNSDARLPPASLTKLMTAYITTHELKSGLIKASDEVVVSENAWRTGGSRMFLKPGSSASVHDLLSGVIVDSGNDASVALAEHIAGSEAGFVGMMNSTASTLGMLNTHFMNATGLPDPEHYSSARDMATLARKVINEGTTYYPLYAKKTFTWNGIQQSNRNTLLWRNATYDGLKTGHTEAAGYCLVASAQRDGQRLISAVLGASSAHKRTAETEKLMGYGFRFYATQTYKKGGEVLSQVALWKGIQPYVNVGLLEDMTLTLPKNKNRDVEMRLAFDGPIEAPITAGTVVGRLDLFDAEHKLGSRPLVVLVDAEQGHWWQRWWDTVHLFFTQTVRSWFDEAQVT</sequence>
<comment type="pathway">
    <text evidence="2">Cell wall biogenesis; peptidoglycan biosynthesis.</text>
</comment>
<dbReference type="RefSeq" id="WP_130908873.1">
    <property type="nucleotide sequence ID" value="NZ_JXDI01000003.1"/>
</dbReference>
<dbReference type="Gene3D" id="2.60.410.10">
    <property type="entry name" value="D-Ala-D-Ala carboxypeptidase, C-terminal domain"/>
    <property type="match status" value="1"/>
</dbReference>
<feature type="chain" id="PRO_5009247259" description="serine-type D-Ala-D-Ala carboxypeptidase" evidence="16">
    <location>
        <begin position="28"/>
        <end position="402"/>
    </location>
</feature>
<evidence type="ECO:0000256" key="9">
    <source>
        <dbReference type="ARBA" id="ARBA00022960"/>
    </source>
</evidence>
<accession>A0A1H0BTV2</accession>
<evidence type="ECO:0000256" key="11">
    <source>
        <dbReference type="ARBA" id="ARBA00023316"/>
    </source>
</evidence>
<dbReference type="GO" id="GO:0071555">
    <property type="term" value="P:cell wall organization"/>
    <property type="evidence" value="ECO:0007669"/>
    <property type="project" value="UniProtKB-KW"/>
</dbReference>
<dbReference type="Pfam" id="PF07943">
    <property type="entry name" value="PBP5_C"/>
    <property type="match status" value="1"/>
</dbReference>
<dbReference type="GO" id="GO:0009002">
    <property type="term" value="F:serine-type D-Ala-D-Ala carboxypeptidase activity"/>
    <property type="evidence" value="ECO:0007669"/>
    <property type="project" value="UniProtKB-EC"/>
</dbReference>
<dbReference type="PANTHER" id="PTHR21581">
    <property type="entry name" value="D-ALANYL-D-ALANINE CARBOXYPEPTIDASE"/>
    <property type="match status" value="1"/>
</dbReference>
<evidence type="ECO:0000313" key="19">
    <source>
        <dbReference type="EMBL" id="SDN49005.1"/>
    </source>
</evidence>
<comment type="similarity">
    <text evidence="3 15">Belongs to the peptidase S11 family.</text>
</comment>
<evidence type="ECO:0000256" key="16">
    <source>
        <dbReference type="SAM" id="SignalP"/>
    </source>
</evidence>
<dbReference type="OrthoDB" id="9795979at2"/>
<dbReference type="Proteomes" id="UP000748067">
    <property type="component" value="Unassembled WGS sequence"/>
</dbReference>
<name>A0A1H0BTV2_9PSED</name>
<evidence type="ECO:0000256" key="1">
    <source>
        <dbReference type="ARBA" id="ARBA00003217"/>
    </source>
</evidence>
<comment type="catalytic activity">
    <reaction evidence="12">
        <text>Preferential cleavage: (Ac)2-L-Lys-D-Ala-|-D-Ala. Also transpeptidation of peptidyl-alanyl moieties that are N-acyl substituents of D-alanine.</text>
        <dbReference type="EC" id="3.4.16.4"/>
    </reaction>
</comment>
<dbReference type="UniPathway" id="UPA00219"/>
<dbReference type="Pfam" id="PF00768">
    <property type="entry name" value="Peptidase_S11"/>
    <property type="match status" value="1"/>
</dbReference>
<evidence type="ECO:0000256" key="10">
    <source>
        <dbReference type="ARBA" id="ARBA00022984"/>
    </source>
</evidence>
<keyword evidence="8 18" id="KW-0378">Hydrolase</keyword>
<dbReference type="SUPFAM" id="SSF56601">
    <property type="entry name" value="beta-lactamase/transpeptidase-like"/>
    <property type="match status" value="1"/>
</dbReference>
<evidence type="ECO:0000256" key="3">
    <source>
        <dbReference type="ARBA" id="ARBA00007164"/>
    </source>
</evidence>
<dbReference type="PANTHER" id="PTHR21581:SF6">
    <property type="entry name" value="TRAFFICKING PROTEIN PARTICLE COMPLEX SUBUNIT 12"/>
    <property type="match status" value="1"/>
</dbReference>
<evidence type="ECO:0000256" key="4">
    <source>
        <dbReference type="ARBA" id="ARBA00012448"/>
    </source>
</evidence>
<feature type="active site" evidence="13">
    <location>
        <position position="131"/>
    </location>
</feature>
<feature type="active site" description="Proton acceptor" evidence="13">
    <location>
        <position position="74"/>
    </location>
</feature>
<proteinExistence type="inferred from homology"/>
<dbReference type="Proteomes" id="UP000182470">
    <property type="component" value="Chromosome I"/>
</dbReference>
<evidence type="ECO:0000256" key="7">
    <source>
        <dbReference type="ARBA" id="ARBA00022729"/>
    </source>
</evidence>
<feature type="signal peptide" evidence="16">
    <location>
        <begin position="1"/>
        <end position="27"/>
    </location>
</feature>
<dbReference type="SMART" id="SM00936">
    <property type="entry name" value="PBP5_C"/>
    <property type="match status" value="1"/>
</dbReference>
<comment type="function">
    <text evidence="1">Removes C-terminal D-alanyl residues from sugar-peptide cell wall precursors.</text>
</comment>
<dbReference type="InterPro" id="IPR012338">
    <property type="entry name" value="Beta-lactam/transpept-like"/>
</dbReference>
<dbReference type="GO" id="GO:0008360">
    <property type="term" value="P:regulation of cell shape"/>
    <property type="evidence" value="ECO:0007669"/>
    <property type="project" value="UniProtKB-KW"/>
</dbReference>
<keyword evidence="7 16" id="KW-0732">Signal</keyword>
<reference evidence="19 20" key="2">
    <citation type="submission" date="2016-10" db="EMBL/GenBank/DDBJ databases">
        <authorList>
            <person name="de Groot N.N."/>
        </authorList>
    </citation>
    <scope>NUCLEOTIDE SEQUENCE [LARGE SCALE GENOMIC DNA]</scope>
    <source>
        <strain evidence="19 20">BS2772</strain>
    </source>
</reference>
<keyword evidence="5 19" id="KW-0121">Carboxypeptidase</keyword>